<dbReference type="EMBL" id="JACTNZ010000005">
    <property type="protein sequence ID" value="KAG5547760.1"/>
    <property type="molecule type" value="Genomic_DNA"/>
</dbReference>
<gene>
    <name evidence="2" type="ORF">RHGRI_013447</name>
</gene>
<comment type="caution">
    <text evidence="2">The sequence shown here is derived from an EMBL/GenBank/DDBJ whole genome shotgun (WGS) entry which is preliminary data.</text>
</comment>
<evidence type="ECO:0000256" key="1">
    <source>
        <dbReference type="SAM" id="MobiDB-lite"/>
    </source>
</evidence>
<accession>A0AAV6K5X8</accession>
<sequence length="194" mass="22098">MFVSSKINVWQSSACDRPLEHEELMQRVFQEVIATGRYQCTPGVEGGLDLGEDNDDQTETEGEGNTVGMEIGNEIDSSGSERKTPSSGTDAISMNNILQNLAKKKQYKYVVKHRYNMADVMRVVSQMEYFKDPTPPVYWWLIDHLAEDPMKMQIFVGLQNDAQRISLIQREHTKAMMLANGQFNPYGTIFFFPS</sequence>
<feature type="compositionally biased region" description="Acidic residues" evidence="1">
    <location>
        <begin position="50"/>
        <end position="62"/>
    </location>
</feature>
<name>A0AAV6K5X8_9ERIC</name>
<keyword evidence="3" id="KW-1185">Reference proteome</keyword>
<evidence type="ECO:0000313" key="2">
    <source>
        <dbReference type="EMBL" id="KAG5547760.1"/>
    </source>
</evidence>
<proteinExistence type="predicted"/>
<reference evidence="2" key="1">
    <citation type="submission" date="2020-08" db="EMBL/GenBank/DDBJ databases">
        <title>Plant Genome Project.</title>
        <authorList>
            <person name="Zhang R.-G."/>
        </authorList>
    </citation>
    <scope>NUCLEOTIDE SEQUENCE</scope>
    <source>
        <strain evidence="2">WSP0</strain>
        <tissue evidence="2">Leaf</tissue>
    </source>
</reference>
<organism evidence="2 3">
    <name type="scientific">Rhododendron griersonianum</name>
    <dbReference type="NCBI Taxonomy" id="479676"/>
    <lineage>
        <taxon>Eukaryota</taxon>
        <taxon>Viridiplantae</taxon>
        <taxon>Streptophyta</taxon>
        <taxon>Embryophyta</taxon>
        <taxon>Tracheophyta</taxon>
        <taxon>Spermatophyta</taxon>
        <taxon>Magnoliopsida</taxon>
        <taxon>eudicotyledons</taxon>
        <taxon>Gunneridae</taxon>
        <taxon>Pentapetalae</taxon>
        <taxon>asterids</taxon>
        <taxon>Ericales</taxon>
        <taxon>Ericaceae</taxon>
        <taxon>Ericoideae</taxon>
        <taxon>Rhodoreae</taxon>
        <taxon>Rhododendron</taxon>
    </lineage>
</organism>
<protein>
    <submittedName>
        <fullName evidence="2">Uncharacterized protein</fullName>
    </submittedName>
</protein>
<dbReference type="AlphaFoldDB" id="A0AAV6K5X8"/>
<dbReference type="Proteomes" id="UP000823749">
    <property type="component" value="Chromosome 5"/>
</dbReference>
<evidence type="ECO:0000313" key="3">
    <source>
        <dbReference type="Proteomes" id="UP000823749"/>
    </source>
</evidence>
<feature type="region of interest" description="Disordered" evidence="1">
    <location>
        <begin position="44"/>
        <end position="91"/>
    </location>
</feature>